<dbReference type="Gene3D" id="3.40.50.11550">
    <property type="match status" value="1"/>
</dbReference>
<accession>A0ABM7ULX2</accession>
<protein>
    <recommendedName>
        <fullName evidence="2">Haem-binding uptake Tiki superfamily ChaN domain-containing protein</fullName>
    </recommendedName>
</protein>
<sequence>MFDLLRRFSFLFLICFAASIAAEEVSSLKIWNSKTKSYGDWSEILKQAEEYEVVIWGEEHDDEEGHRAELIFFKKFTESFSATALSLEMLEKDQQLILDEYAKNVIPERQLLAGSGHWKNFTSDYFPLVKHAKESSSSIVCANPPRRYVNAVARKGTVAYSDFSNEVYHWIPEAHTLKQNISPNYQTKLSSMFQADHSSDSTPKPNLPNSENMILAQFMWDQGMAESISREIYRSGRKIFHLNGRFHSDDEGGVAFRLRKMGHKVLVLSVFPEGKEEEGDFSKLGDFVILTKGR</sequence>
<organism evidence="3 4">
    <name type="scientific">Leptospira kobayashii</name>
    <dbReference type="NCBI Taxonomy" id="1917830"/>
    <lineage>
        <taxon>Bacteria</taxon>
        <taxon>Pseudomonadati</taxon>
        <taxon>Spirochaetota</taxon>
        <taxon>Spirochaetia</taxon>
        <taxon>Leptospirales</taxon>
        <taxon>Leptospiraceae</taxon>
        <taxon>Leptospira</taxon>
    </lineage>
</organism>
<evidence type="ECO:0000313" key="3">
    <source>
        <dbReference type="EMBL" id="BDA80007.1"/>
    </source>
</evidence>
<feature type="signal peptide" evidence="1">
    <location>
        <begin position="1"/>
        <end position="21"/>
    </location>
</feature>
<evidence type="ECO:0000313" key="4">
    <source>
        <dbReference type="Proteomes" id="UP000245263"/>
    </source>
</evidence>
<feature type="chain" id="PRO_5046293940" description="Haem-binding uptake Tiki superfamily ChaN domain-containing protein" evidence="1">
    <location>
        <begin position="22"/>
        <end position="294"/>
    </location>
</feature>
<dbReference type="Pfam" id="PF04187">
    <property type="entry name" value="Cofac_haem_bdg"/>
    <property type="match status" value="1"/>
</dbReference>
<dbReference type="RefSeq" id="WP_109021061.1">
    <property type="nucleotide sequence ID" value="NZ_AP025028.1"/>
</dbReference>
<gene>
    <name evidence="3" type="primary">phuW</name>
    <name evidence="3" type="ORF">LPTSP3_g29370</name>
</gene>
<dbReference type="Proteomes" id="UP000245263">
    <property type="component" value="Chromosome 1"/>
</dbReference>
<reference evidence="3 4" key="1">
    <citation type="submission" date="2021-08" db="EMBL/GenBank/DDBJ databases">
        <title>Complete genome sequence of Leptospira kobayashii strain E30.</title>
        <authorList>
            <person name="Nakao R."/>
            <person name="Nakamura S."/>
            <person name="Masuzawa T."/>
            <person name="Koizumi N."/>
        </authorList>
    </citation>
    <scope>NUCLEOTIDE SEQUENCE [LARGE SCALE GENOMIC DNA]</scope>
    <source>
        <strain evidence="3 4">E30</strain>
    </source>
</reference>
<dbReference type="CDD" id="cd14727">
    <property type="entry name" value="ChanN-like"/>
    <property type="match status" value="1"/>
</dbReference>
<evidence type="ECO:0000256" key="1">
    <source>
        <dbReference type="SAM" id="SignalP"/>
    </source>
</evidence>
<dbReference type="EMBL" id="AP025028">
    <property type="protein sequence ID" value="BDA80007.1"/>
    <property type="molecule type" value="Genomic_DNA"/>
</dbReference>
<feature type="domain" description="Haem-binding uptake Tiki superfamily ChaN" evidence="2">
    <location>
        <begin position="45"/>
        <end position="258"/>
    </location>
</feature>
<evidence type="ECO:0000259" key="2">
    <source>
        <dbReference type="Pfam" id="PF04187"/>
    </source>
</evidence>
<dbReference type="InterPro" id="IPR007314">
    <property type="entry name" value="Cofac_haem-bd_dom"/>
</dbReference>
<proteinExistence type="predicted"/>
<keyword evidence="4" id="KW-1185">Reference proteome</keyword>
<keyword evidence="1" id="KW-0732">Signal</keyword>
<name>A0ABM7ULX2_9LEPT</name>
<dbReference type="SUPFAM" id="SSF159501">
    <property type="entry name" value="EreA/ChaN-like"/>
    <property type="match status" value="1"/>
</dbReference>